<dbReference type="EMBL" id="QJRO01000021">
    <property type="protein sequence ID" value="PYB76149.1"/>
    <property type="molecule type" value="Genomic_DNA"/>
</dbReference>
<dbReference type="InterPro" id="IPR000524">
    <property type="entry name" value="Tscrpt_reg_HTH_GntR"/>
</dbReference>
<evidence type="ECO:0000313" key="8">
    <source>
        <dbReference type="Proteomes" id="UP000247620"/>
    </source>
</evidence>
<dbReference type="CDD" id="cd00609">
    <property type="entry name" value="AAT_like"/>
    <property type="match status" value="1"/>
</dbReference>
<dbReference type="Pfam" id="PF00392">
    <property type="entry name" value="GntR"/>
    <property type="match status" value="1"/>
</dbReference>
<sequence length="471" mass="51566">MQRQRAVIAAIEFQPGQPLVQQIAEGLTEAIGHGALAPGVRLPPIRELTELLGVSKSTVVEALDRLRARGLVVSRQGAGHYVAREAQVMGTEAVRNLLPQDPVSVLRHALLTDNGMLRPGCGFLPPSWMPVDTLLKAMRGCLRASELRMGEYGSAAGYLPLRQWLRLKLGTLGIDVPVEQIVTTANTMQGVDMLLRLILRRGDSVLVDDPCYFNFRANLPYHGARPVCVARSVEGIDFVAFEQLLIAHRPRVYLTNSALHNPTGHSFSALQVHRLLELCQRYGVHVIEDDLYCDIQHKRTPRLAGVGGLDSVSYVCGYSKTLTANCRVSYLAVGAELAGQLTLLKMKCGGVTSELTEQVIHRLLTEGSYERHTRRVVDRLHEASGRVVGWLREAGCEVASCQGEGLFLWARLPAGVDGEAIAMSGLQHGLVLSPGTLLSAQADARAFMRFNVGHSDNVKVRDTFLRLLDSH</sequence>
<evidence type="ECO:0000256" key="5">
    <source>
        <dbReference type="ARBA" id="ARBA00023163"/>
    </source>
</evidence>
<dbReference type="Proteomes" id="UP000247620">
    <property type="component" value="Unassembled WGS sequence"/>
</dbReference>
<feature type="domain" description="HTH gntR-type" evidence="6">
    <location>
        <begin position="17"/>
        <end position="85"/>
    </location>
</feature>
<dbReference type="InterPro" id="IPR036388">
    <property type="entry name" value="WH-like_DNA-bd_sf"/>
</dbReference>
<dbReference type="SUPFAM" id="SSF46785">
    <property type="entry name" value="Winged helix' DNA-binding domain"/>
    <property type="match status" value="1"/>
</dbReference>
<dbReference type="GO" id="GO:0030170">
    <property type="term" value="F:pyridoxal phosphate binding"/>
    <property type="evidence" value="ECO:0007669"/>
    <property type="project" value="InterPro"/>
</dbReference>
<evidence type="ECO:0000256" key="2">
    <source>
        <dbReference type="ARBA" id="ARBA00022898"/>
    </source>
</evidence>
<dbReference type="PANTHER" id="PTHR46577:SF2">
    <property type="entry name" value="TRANSCRIPTIONAL REGULATORY PROTEIN"/>
    <property type="match status" value="1"/>
</dbReference>
<evidence type="ECO:0000259" key="6">
    <source>
        <dbReference type="PROSITE" id="PS50949"/>
    </source>
</evidence>
<dbReference type="InterPro" id="IPR015422">
    <property type="entry name" value="PyrdxlP-dep_Trfase_small"/>
</dbReference>
<comment type="similarity">
    <text evidence="1">In the C-terminal section; belongs to the class-I pyridoxal-phosphate-dependent aminotransferase family.</text>
</comment>
<dbReference type="AlphaFoldDB" id="A0A2V4HGX2"/>
<proteinExistence type="inferred from homology"/>
<dbReference type="InterPro" id="IPR051446">
    <property type="entry name" value="HTH_trans_reg/aminotransferase"/>
</dbReference>
<evidence type="ECO:0000256" key="1">
    <source>
        <dbReference type="ARBA" id="ARBA00005384"/>
    </source>
</evidence>
<keyword evidence="2" id="KW-0663">Pyridoxal phosphate</keyword>
<accession>A0A2V4HGX2</accession>
<keyword evidence="4" id="KW-0238">DNA-binding</keyword>
<name>A0A2V4HGX2_9PSED</name>
<dbReference type="InterPro" id="IPR015421">
    <property type="entry name" value="PyrdxlP-dep_Trfase_major"/>
</dbReference>
<gene>
    <name evidence="7" type="ORF">DMX07_22420</name>
</gene>
<dbReference type="InterPro" id="IPR015424">
    <property type="entry name" value="PyrdxlP-dep_Trfase"/>
</dbReference>
<evidence type="ECO:0000256" key="4">
    <source>
        <dbReference type="ARBA" id="ARBA00023125"/>
    </source>
</evidence>
<dbReference type="RefSeq" id="WP_110703662.1">
    <property type="nucleotide sequence ID" value="NZ_CP151184.1"/>
</dbReference>
<comment type="caution">
    <text evidence="7">The sequence shown here is derived from an EMBL/GenBank/DDBJ whole genome shotgun (WGS) entry which is preliminary data.</text>
</comment>
<dbReference type="Gene3D" id="3.90.1150.10">
    <property type="entry name" value="Aspartate Aminotransferase, domain 1"/>
    <property type="match status" value="1"/>
</dbReference>
<dbReference type="InterPro" id="IPR036390">
    <property type="entry name" value="WH_DNA-bd_sf"/>
</dbReference>
<organism evidence="7 8">
    <name type="scientific">Pseudomonas soli</name>
    <dbReference type="NCBI Taxonomy" id="1306993"/>
    <lineage>
        <taxon>Bacteria</taxon>
        <taxon>Pseudomonadati</taxon>
        <taxon>Pseudomonadota</taxon>
        <taxon>Gammaproteobacteria</taxon>
        <taxon>Pseudomonadales</taxon>
        <taxon>Pseudomonadaceae</taxon>
        <taxon>Pseudomonas</taxon>
    </lineage>
</organism>
<keyword evidence="5" id="KW-0804">Transcription</keyword>
<dbReference type="GO" id="GO:0003700">
    <property type="term" value="F:DNA-binding transcription factor activity"/>
    <property type="evidence" value="ECO:0007669"/>
    <property type="project" value="InterPro"/>
</dbReference>
<dbReference type="SMART" id="SM00345">
    <property type="entry name" value="HTH_GNTR"/>
    <property type="match status" value="1"/>
</dbReference>
<dbReference type="InterPro" id="IPR004839">
    <property type="entry name" value="Aminotransferase_I/II_large"/>
</dbReference>
<reference evidence="7 8" key="1">
    <citation type="submission" date="2018-06" db="EMBL/GenBank/DDBJ databases">
        <title>Pseudomonas diversity within urban Lake Michigan freshwaters.</title>
        <authorList>
            <person name="Batrich M."/>
            <person name="Hatzopoulos T."/>
            <person name="Putonti C."/>
        </authorList>
    </citation>
    <scope>NUCLEOTIDE SEQUENCE [LARGE SCALE GENOMIC DNA]</scope>
    <source>
        <strain evidence="7 8">LBp-160603</strain>
    </source>
</reference>
<dbReference type="CDD" id="cd07377">
    <property type="entry name" value="WHTH_GntR"/>
    <property type="match status" value="1"/>
</dbReference>
<dbReference type="PROSITE" id="PS50949">
    <property type="entry name" value="HTH_GNTR"/>
    <property type="match status" value="1"/>
</dbReference>
<dbReference type="Gene3D" id="1.10.10.10">
    <property type="entry name" value="Winged helix-like DNA-binding domain superfamily/Winged helix DNA-binding domain"/>
    <property type="match status" value="1"/>
</dbReference>
<keyword evidence="3" id="KW-0805">Transcription regulation</keyword>
<evidence type="ECO:0000256" key="3">
    <source>
        <dbReference type="ARBA" id="ARBA00023015"/>
    </source>
</evidence>
<dbReference type="Pfam" id="PF00155">
    <property type="entry name" value="Aminotran_1_2"/>
    <property type="match status" value="1"/>
</dbReference>
<protein>
    <submittedName>
        <fullName evidence="7">GntR family transcriptional regulator</fullName>
    </submittedName>
</protein>
<dbReference type="PANTHER" id="PTHR46577">
    <property type="entry name" value="HTH-TYPE TRANSCRIPTIONAL REGULATORY PROTEIN GABR"/>
    <property type="match status" value="1"/>
</dbReference>
<dbReference type="Gene3D" id="3.40.640.10">
    <property type="entry name" value="Type I PLP-dependent aspartate aminotransferase-like (Major domain)"/>
    <property type="match status" value="1"/>
</dbReference>
<evidence type="ECO:0000313" key="7">
    <source>
        <dbReference type="EMBL" id="PYB76149.1"/>
    </source>
</evidence>
<dbReference type="GO" id="GO:0003677">
    <property type="term" value="F:DNA binding"/>
    <property type="evidence" value="ECO:0007669"/>
    <property type="project" value="UniProtKB-KW"/>
</dbReference>
<dbReference type="SUPFAM" id="SSF53383">
    <property type="entry name" value="PLP-dependent transferases"/>
    <property type="match status" value="1"/>
</dbReference>
<dbReference type="PRINTS" id="PR00035">
    <property type="entry name" value="HTHGNTR"/>
</dbReference>